<evidence type="ECO:0000256" key="1">
    <source>
        <dbReference type="ARBA" id="ARBA00022676"/>
    </source>
</evidence>
<keyword evidence="4" id="KW-1185">Reference proteome</keyword>
<sequence>MIRKLNRVVQDFLRPIRLSIGRKLWDRKNEKHTELLKDKKVDMSRVKSILFLRYDGKIGDMVINTLMFREIQKRYPEIKIGVVSRGAATDIIKFNPHVNKIYNYKKGKESELANELAKENYDVLVDFSEMLRVNQMKFINLCKAKVNVGLDKSDWKLFDISYKKDYSKHITDMYKNILSLFGIENPDLSYEIHTGIVVKDEIRRRLRELGNPESFVVLNPYAASKHRSFNKEKILEISCKILKESKSMLIFIGEPSKKSEIEEIIEVLGDRDRVKYPTLSGILEVVELIKHADYVITPDTSIVHIGVAEKLPMTAVYRLDTGDNNSVVWGPNSPLVKQVFSSDVPAVGEEADINKFDVKEIGV</sequence>
<dbReference type="eggNOG" id="COG0859">
    <property type="taxonomic scope" value="Bacteria"/>
</dbReference>
<comment type="caution">
    <text evidence="3">The sequence shown here is derived from an EMBL/GenBank/DDBJ whole genome shotgun (WGS) entry which is preliminary data.</text>
</comment>
<evidence type="ECO:0000256" key="2">
    <source>
        <dbReference type="ARBA" id="ARBA00022679"/>
    </source>
</evidence>
<name>U7VE66_9FUSO</name>
<dbReference type="PANTHER" id="PTHR30160">
    <property type="entry name" value="TETRAACYLDISACCHARIDE 4'-KINASE-RELATED"/>
    <property type="match status" value="1"/>
</dbReference>
<dbReference type="HOGENOM" id="CLU_056162_2_0_0"/>
<dbReference type="Gene3D" id="3.40.50.2000">
    <property type="entry name" value="Glycogen Phosphorylase B"/>
    <property type="match status" value="2"/>
</dbReference>
<accession>U7VE66</accession>
<evidence type="ECO:0000313" key="3">
    <source>
        <dbReference type="EMBL" id="ERT69429.1"/>
    </source>
</evidence>
<dbReference type="CDD" id="cd03789">
    <property type="entry name" value="GT9_LPS_heptosyltransferase"/>
    <property type="match status" value="1"/>
</dbReference>
<dbReference type="EMBL" id="AXZF01000024">
    <property type="protein sequence ID" value="ERT69429.1"/>
    <property type="molecule type" value="Genomic_DNA"/>
</dbReference>
<dbReference type="PATRIC" id="fig|1319815.3.peg.628"/>
<gene>
    <name evidence="3" type="ORF">HMPREF0202_00658</name>
</gene>
<evidence type="ECO:0000313" key="4">
    <source>
        <dbReference type="Proteomes" id="UP000017081"/>
    </source>
</evidence>
<dbReference type="InterPro" id="IPR051199">
    <property type="entry name" value="LPS_LOS_Heptosyltrfase"/>
</dbReference>
<keyword evidence="2" id="KW-0808">Transferase</keyword>
<keyword evidence="1" id="KW-0328">Glycosyltransferase</keyword>
<organism evidence="3 4">
    <name type="scientific">Cetobacterium somerae ATCC BAA-474</name>
    <dbReference type="NCBI Taxonomy" id="1319815"/>
    <lineage>
        <taxon>Bacteria</taxon>
        <taxon>Fusobacteriati</taxon>
        <taxon>Fusobacteriota</taxon>
        <taxon>Fusobacteriia</taxon>
        <taxon>Fusobacteriales</taxon>
        <taxon>Fusobacteriaceae</taxon>
        <taxon>Cetobacterium</taxon>
    </lineage>
</organism>
<evidence type="ECO:0008006" key="5">
    <source>
        <dbReference type="Google" id="ProtNLM"/>
    </source>
</evidence>
<dbReference type="GO" id="GO:0005829">
    <property type="term" value="C:cytosol"/>
    <property type="evidence" value="ECO:0007669"/>
    <property type="project" value="TreeGrafter"/>
</dbReference>
<reference evidence="3 4" key="1">
    <citation type="submission" date="2013-08" db="EMBL/GenBank/DDBJ databases">
        <authorList>
            <person name="Weinstock G."/>
            <person name="Sodergren E."/>
            <person name="Wylie T."/>
            <person name="Fulton L."/>
            <person name="Fulton R."/>
            <person name="Fronick C."/>
            <person name="O'Laughlin M."/>
            <person name="Godfrey J."/>
            <person name="Miner T."/>
            <person name="Herter B."/>
            <person name="Appelbaum E."/>
            <person name="Cordes M."/>
            <person name="Lek S."/>
            <person name="Wollam A."/>
            <person name="Pepin K.H."/>
            <person name="Palsikar V.B."/>
            <person name="Mitreva M."/>
            <person name="Wilson R.K."/>
        </authorList>
    </citation>
    <scope>NUCLEOTIDE SEQUENCE [LARGE SCALE GENOMIC DNA]</scope>
    <source>
        <strain evidence="3 4">ATCC BAA-474</strain>
    </source>
</reference>
<dbReference type="STRING" id="1319815.HMPREF0202_00658"/>
<dbReference type="Pfam" id="PF01075">
    <property type="entry name" value="Glyco_transf_9"/>
    <property type="match status" value="1"/>
</dbReference>
<dbReference type="SUPFAM" id="SSF53756">
    <property type="entry name" value="UDP-Glycosyltransferase/glycogen phosphorylase"/>
    <property type="match status" value="1"/>
</dbReference>
<proteinExistence type="predicted"/>
<dbReference type="GO" id="GO:0008713">
    <property type="term" value="F:ADP-heptose-lipopolysaccharide heptosyltransferase activity"/>
    <property type="evidence" value="ECO:0007669"/>
    <property type="project" value="TreeGrafter"/>
</dbReference>
<protein>
    <recommendedName>
        <fullName evidence="5">Heptosyltransferase</fullName>
    </recommendedName>
</protein>
<dbReference type="GO" id="GO:0009244">
    <property type="term" value="P:lipopolysaccharide core region biosynthetic process"/>
    <property type="evidence" value="ECO:0007669"/>
    <property type="project" value="TreeGrafter"/>
</dbReference>
<dbReference type="PANTHER" id="PTHR30160:SF15">
    <property type="entry name" value="GLYCOSYLTRANSFERASE HI_0523-RELATED"/>
    <property type="match status" value="1"/>
</dbReference>
<dbReference type="InterPro" id="IPR002201">
    <property type="entry name" value="Glyco_trans_9"/>
</dbReference>
<dbReference type="RefSeq" id="WP_023050204.1">
    <property type="nucleotide sequence ID" value="NZ_CP173065.2"/>
</dbReference>
<dbReference type="AlphaFoldDB" id="U7VE66"/>
<dbReference type="Proteomes" id="UP000017081">
    <property type="component" value="Unassembled WGS sequence"/>
</dbReference>